<dbReference type="GeneID" id="6086139"/>
<proteinExistence type="predicted"/>
<evidence type="ECO:0000313" key="1">
    <source>
        <dbReference type="EMBL" id="EDQ98869.1"/>
    </source>
</evidence>
<name>B0E2R6_LACBS</name>
<dbReference type="KEGG" id="lbc:LACBIDRAFT_318606"/>
<sequence>MEIGGPMAALYLLGNPDHYTSHKFVVVYWKNFVREALKPFRSEEDLEEELPEKLVLQKGKGEYVGFSSVHDYIYRPKIFKDKTLYEWVQMSTRCKVANSSQDHDEITDSDDELDLLEKIEQVSTDVLPQLVDDYDTDGDELNINKHSTSIEADDSDDELFSPVFCPENAQPWTATSPGPTQILRELNRTT</sequence>
<organism evidence="2">
    <name type="scientific">Laccaria bicolor (strain S238N-H82 / ATCC MYA-4686)</name>
    <name type="common">Bicoloured deceiver</name>
    <name type="synonym">Laccaria laccata var. bicolor</name>
    <dbReference type="NCBI Taxonomy" id="486041"/>
    <lineage>
        <taxon>Eukaryota</taxon>
        <taxon>Fungi</taxon>
        <taxon>Dikarya</taxon>
        <taxon>Basidiomycota</taxon>
        <taxon>Agaricomycotina</taxon>
        <taxon>Agaricomycetes</taxon>
        <taxon>Agaricomycetidae</taxon>
        <taxon>Agaricales</taxon>
        <taxon>Agaricineae</taxon>
        <taxon>Hydnangiaceae</taxon>
        <taxon>Laccaria</taxon>
    </lineage>
</organism>
<keyword evidence="2" id="KW-1185">Reference proteome</keyword>
<protein>
    <submittedName>
        <fullName evidence="1">Predicted protein</fullName>
    </submittedName>
</protein>
<gene>
    <name evidence="1" type="ORF">LACBIDRAFT_318606</name>
</gene>
<dbReference type="HOGENOM" id="CLU_122955_0_0_1"/>
<dbReference type="RefSeq" id="XP_001890479.1">
    <property type="nucleotide sequence ID" value="XM_001890444.1"/>
</dbReference>
<reference evidence="1 2" key="1">
    <citation type="journal article" date="2008" name="Nature">
        <title>The genome of Laccaria bicolor provides insights into mycorrhizal symbiosis.</title>
        <authorList>
            <person name="Martin F."/>
            <person name="Aerts A."/>
            <person name="Ahren D."/>
            <person name="Brun A."/>
            <person name="Danchin E.G.J."/>
            <person name="Duchaussoy F."/>
            <person name="Gibon J."/>
            <person name="Kohler A."/>
            <person name="Lindquist E."/>
            <person name="Pereda V."/>
            <person name="Salamov A."/>
            <person name="Shapiro H.J."/>
            <person name="Wuyts J."/>
            <person name="Blaudez D."/>
            <person name="Buee M."/>
            <person name="Brokstein P."/>
            <person name="Canbaeck B."/>
            <person name="Cohen D."/>
            <person name="Courty P.E."/>
            <person name="Coutinho P.M."/>
            <person name="Delaruelle C."/>
            <person name="Detter J.C."/>
            <person name="Deveau A."/>
            <person name="DiFazio S."/>
            <person name="Duplessis S."/>
            <person name="Fraissinet-Tachet L."/>
            <person name="Lucic E."/>
            <person name="Frey-Klett P."/>
            <person name="Fourrey C."/>
            <person name="Feussner I."/>
            <person name="Gay G."/>
            <person name="Grimwood J."/>
            <person name="Hoegger P.J."/>
            <person name="Jain P."/>
            <person name="Kilaru S."/>
            <person name="Labbe J."/>
            <person name="Lin Y.C."/>
            <person name="Legue V."/>
            <person name="Le Tacon F."/>
            <person name="Marmeisse R."/>
            <person name="Melayah D."/>
            <person name="Montanini B."/>
            <person name="Muratet M."/>
            <person name="Nehls U."/>
            <person name="Niculita-Hirzel H."/>
            <person name="Oudot-Le Secq M.P."/>
            <person name="Peter M."/>
            <person name="Quesneville H."/>
            <person name="Rajashekar B."/>
            <person name="Reich M."/>
            <person name="Rouhier N."/>
            <person name="Schmutz J."/>
            <person name="Yin T."/>
            <person name="Chalot M."/>
            <person name="Henrissat B."/>
            <person name="Kuees U."/>
            <person name="Lucas S."/>
            <person name="Van de Peer Y."/>
            <person name="Podila G.K."/>
            <person name="Polle A."/>
            <person name="Pukkila P.J."/>
            <person name="Richardson P.M."/>
            <person name="Rouze P."/>
            <person name="Sanders I.R."/>
            <person name="Stajich J.E."/>
            <person name="Tunlid A."/>
            <person name="Tuskan G."/>
            <person name="Grigoriev I.V."/>
        </authorList>
    </citation>
    <scope>NUCLEOTIDE SEQUENCE [LARGE SCALE GENOMIC DNA]</scope>
    <source>
        <strain evidence="2">S238N-H82 / ATCC MYA-4686</strain>
    </source>
</reference>
<dbReference type="OrthoDB" id="3259294at2759"/>
<dbReference type="EMBL" id="DS547187">
    <property type="protein sequence ID" value="EDQ98869.1"/>
    <property type="molecule type" value="Genomic_DNA"/>
</dbReference>
<dbReference type="Proteomes" id="UP000001194">
    <property type="component" value="Unassembled WGS sequence"/>
</dbReference>
<dbReference type="InParanoid" id="B0E2R6"/>
<evidence type="ECO:0000313" key="2">
    <source>
        <dbReference type="Proteomes" id="UP000001194"/>
    </source>
</evidence>
<dbReference type="AlphaFoldDB" id="B0E2R6"/>
<accession>B0E2R6</accession>